<dbReference type="InterPro" id="IPR027417">
    <property type="entry name" value="P-loop_NTPase"/>
</dbReference>
<dbReference type="SMART" id="SM00176">
    <property type="entry name" value="RAN"/>
    <property type="match status" value="1"/>
</dbReference>
<dbReference type="InterPro" id="IPR001806">
    <property type="entry name" value="Small_GTPase"/>
</dbReference>
<dbReference type="PANTHER" id="PTHR47979">
    <property type="entry name" value="DRAB11-RELATED"/>
    <property type="match status" value="1"/>
</dbReference>
<dbReference type="SUPFAM" id="SSF52540">
    <property type="entry name" value="P-loop containing nucleoside triphosphate hydrolases"/>
    <property type="match status" value="1"/>
</dbReference>
<dbReference type="PROSITE" id="PS51421">
    <property type="entry name" value="RAS"/>
    <property type="match status" value="1"/>
</dbReference>
<protein>
    <recommendedName>
        <fullName evidence="4">Ras-related protein Rab-4B</fullName>
    </recommendedName>
</protein>
<evidence type="ECO:0000313" key="2">
    <source>
        <dbReference type="EMBL" id="KAK8885023.1"/>
    </source>
</evidence>
<accession>A0ABR2K1P3</accession>
<dbReference type="SMART" id="SM00173">
    <property type="entry name" value="RAS"/>
    <property type="match status" value="1"/>
</dbReference>
<dbReference type="Pfam" id="PF00071">
    <property type="entry name" value="Ras"/>
    <property type="match status" value="1"/>
</dbReference>
<dbReference type="PROSITE" id="PS51420">
    <property type="entry name" value="RHO"/>
    <property type="match status" value="1"/>
</dbReference>
<organism evidence="2 3">
    <name type="scientific">Tritrichomonas musculus</name>
    <dbReference type="NCBI Taxonomy" id="1915356"/>
    <lineage>
        <taxon>Eukaryota</taxon>
        <taxon>Metamonada</taxon>
        <taxon>Parabasalia</taxon>
        <taxon>Tritrichomonadida</taxon>
        <taxon>Tritrichomonadidae</taxon>
        <taxon>Tritrichomonas</taxon>
    </lineage>
</organism>
<proteinExistence type="inferred from homology"/>
<dbReference type="SMART" id="SM00177">
    <property type="entry name" value="ARF"/>
    <property type="match status" value="1"/>
</dbReference>
<evidence type="ECO:0000313" key="3">
    <source>
        <dbReference type="Proteomes" id="UP001470230"/>
    </source>
</evidence>
<dbReference type="InterPro" id="IPR005225">
    <property type="entry name" value="Small_GTP-bd"/>
</dbReference>
<sequence>MSDYSHCFKFILIGSSGVGKTSILKRLVDDQFSSDVQSTIGVEYSSTFFEINGEQIKLQIWDTAGQERFRSIAKSYFRNAVGVILAFDITERKTFDDVNGWLNDVHKLCDPDAAILLVGNKVDLEEKRVVNLAEAEQFAQHHQITYIETSACEGTNVREAFVGLAETLYRKGVKTAPPIKMSELPPQKDSGCNC</sequence>
<dbReference type="NCBIfam" id="TIGR00231">
    <property type="entry name" value="small_GTP"/>
    <property type="match status" value="1"/>
</dbReference>
<name>A0ABR2K1P3_9EUKA</name>
<dbReference type="CDD" id="cd00154">
    <property type="entry name" value="Rab"/>
    <property type="match status" value="1"/>
</dbReference>
<evidence type="ECO:0000256" key="1">
    <source>
        <dbReference type="ARBA" id="ARBA00006270"/>
    </source>
</evidence>
<comment type="similarity">
    <text evidence="1">Belongs to the small GTPase superfamily. Rab family.</text>
</comment>
<dbReference type="PROSITE" id="PS51419">
    <property type="entry name" value="RAB"/>
    <property type="match status" value="1"/>
</dbReference>
<evidence type="ECO:0008006" key="4">
    <source>
        <dbReference type="Google" id="ProtNLM"/>
    </source>
</evidence>
<dbReference type="EMBL" id="JAPFFF010000008">
    <property type="protein sequence ID" value="KAK8885023.1"/>
    <property type="molecule type" value="Genomic_DNA"/>
</dbReference>
<gene>
    <name evidence="2" type="ORF">M9Y10_044151</name>
</gene>
<dbReference type="PRINTS" id="PR00449">
    <property type="entry name" value="RASTRNSFRMNG"/>
</dbReference>
<dbReference type="Gene3D" id="3.40.50.300">
    <property type="entry name" value="P-loop containing nucleotide triphosphate hydrolases"/>
    <property type="match status" value="1"/>
</dbReference>
<dbReference type="SMART" id="SM00175">
    <property type="entry name" value="RAB"/>
    <property type="match status" value="1"/>
</dbReference>
<dbReference type="Proteomes" id="UP001470230">
    <property type="component" value="Unassembled WGS sequence"/>
</dbReference>
<comment type="caution">
    <text evidence="2">The sequence shown here is derived from an EMBL/GenBank/DDBJ whole genome shotgun (WGS) entry which is preliminary data.</text>
</comment>
<dbReference type="InterPro" id="IPR050209">
    <property type="entry name" value="Rab_GTPases_membrane_traffic"/>
</dbReference>
<dbReference type="SMART" id="SM00174">
    <property type="entry name" value="RHO"/>
    <property type="match status" value="1"/>
</dbReference>
<reference evidence="2 3" key="1">
    <citation type="submission" date="2024-04" db="EMBL/GenBank/DDBJ databases">
        <title>Tritrichomonas musculus Genome.</title>
        <authorList>
            <person name="Alves-Ferreira E."/>
            <person name="Grigg M."/>
            <person name="Lorenzi H."/>
            <person name="Galac M."/>
        </authorList>
    </citation>
    <scope>NUCLEOTIDE SEQUENCE [LARGE SCALE GENOMIC DNA]</scope>
    <source>
        <strain evidence="2 3">EAF2021</strain>
    </source>
</reference>
<keyword evidence="3" id="KW-1185">Reference proteome</keyword>